<dbReference type="SUPFAM" id="SSF46689">
    <property type="entry name" value="Homeodomain-like"/>
    <property type="match status" value="1"/>
</dbReference>
<proteinExistence type="predicted"/>
<sequence length="205" mass="21479">MKVSKAKAAENRASLVYAAAKVLKEKGFEGAGVVEISARAGLTQGAFYGQFATKAVLAAEACRQDLAIGVADWMDQRGRGDHDALAYVKHYLRRGHVEDLAGGCPMATYAGEIVRQEPAIAAAFADGASAMVELMEEALGKAMPSGAARSRALFLIAALAGTVAMTRALGRTDSKLAEEMLEAGLLEAQRLSSGLHQAEEQPMPG</sequence>
<name>A0AA41YPX1_9HYPH</name>
<keyword evidence="2 4" id="KW-0238">DNA-binding</keyword>
<dbReference type="GO" id="GO:0003677">
    <property type="term" value="F:DNA binding"/>
    <property type="evidence" value="ECO:0007669"/>
    <property type="project" value="UniProtKB-UniRule"/>
</dbReference>
<evidence type="ECO:0000256" key="3">
    <source>
        <dbReference type="ARBA" id="ARBA00023163"/>
    </source>
</evidence>
<keyword evidence="1" id="KW-0805">Transcription regulation</keyword>
<dbReference type="AlphaFoldDB" id="A0AA41YPX1"/>
<dbReference type="PANTHER" id="PTHR47506">
    <property type="entry name" value="TRANSCRIPTIONAL REGULATORY PROTEIN"/>
    <property type="match status" value="1"/>
</dbReference>
<dbReference type="Gene3D" id="1.10.357.10">
    <property type="entry name" value="Tetracycline Repressor, domain 2"/>
    <property type="match status" value="1"/>
</dbReference>
<dbReference type="RefSeq" id="WP_282582776.1">
    <property type="nucleotide sequence ID" value="NZ_JAMOIM010000001.1"/>
</dbReference>
<gene>
    <name evidence="6" type="ORF">M8523_00015</name>
</gene>
<evidence type="ECO:0000256" key="1">
    <source>
        <dbReference type="ARBA" id="ARBA00023015"/>
    </source>
</evidence>
<feature type="DNA-binding region" description="H-T-H motif" evidence="4">
    <location>
        <begin position="32"/>
        <end position="51"/>
    </location>
</feature>
<dbReference type="PROSITE" id="PS50977">
    <property type="entry name" value="HTH_TETR_2"/>
    <property type="match status" value="1"/>
</dbReference>
<evidence type="ECO:0000256" key="2">
    <source>
        <dbReference type="ARBA" id="ARBA00023125"/>
    </source>
</evidence>
<keyword evidence="3" id="KW-0804">Transcription</keyword>
<dbReference type="PRINTS" id="PR00455">
    <property type="entry name" value="HTHTETR"/>
</dbReference>
<evidence type="ECO:0000256" key="4">
    <source>
        <dbReference type="PROSITE-ProRule" id="PRU00335"/>
    </source>
</evidence>
<dbReference type="PANTHER" id="PTHR47506:SF7">
    <property type="entry name" value="TRANSCRIPTIONAL REGULATORY PROTEIN"/>
    <property type="match status" value="1"/>
</dbReference>
<evidence type="ECO:0000259" key="5">
    <source>
        <dbReference type="PROSITE" id="PS50977"/>
    </source>
</evidence>
<reference evidence="6" key="1">
    <citation type="submission" date="2022-05" db="EMBL/GenBank/DDBJ databases">
        <authorList>
            <person name="Pankratov T."/>
        </authorList>
    </citation>
    <scope>NUCLEOTIDE SEQUENCE</scope>
    <source>
        <strain evidence="6">BP6-180914</strain>
    </source>
</reference>
<keyword evidence="7" id="KW-1185">Reference proteome</keyword>
<evidence type="ECO:0000313" key="7">
    <source>
        <dbReference type="Proteomes" id="UP001165667"/>
    </source>
</evidence>
<dbReference type="Pfam" id="PF00440">
    <property type="entry name" value="TetR_N"/>
    <property type="match status" value="1"/>
</dbReference>
<evidence type="ECO:0000313" key="6">
    <source>
        <dbReference type="EMBL" id="MCW6506404.1"/>
    </source>
</evidence>
<dbReference type="EMBL" id="JAMOIM010000001">
    <property type="protein sequence ID" value="MCW6506404.1"/>
    <property type="molecule type" value="Genomic_DNA"/>
</dbReference>
<organism evidence="6 7">
    <name type="scientific">Lichenifustis flavocetrariae</name>
    <dbReference type="NCBI Taxonomy" id="2949735"/>
    <lineage>
        <taxon>Bacteria</taxon>
        <taxon>Pseudomonadati</taxon>
        <taxon>Pseudomonadota</taxon>
        <taxon>Alphaproteobacteria</taxon>
        <taxon>Hyphomicrobiales</taxon>
        <taxon>Lichenihabitantaceae</taxon>
        <taxon>Lichenifustis</taxon>
    </lineage>
</organism>
<dbReference type="InterPro" id="IPR001647">
    <property type="entry name" value="HTH_TetR"/>
</dbReference>
<dbReference type="Gene3D" id="1.10.10.60">
    <property type="entry name" value="Homeodomain-like"/>
    <property type="match status" value="1"/>
</dbReference>
<dbReference type="InterPro" id="IPR009057">
    <property type="entry name" value="Homeodomain-like_sf"/>
</dbReference>
<feature type="domain" description="HTH tetR-type" evidence="5">
    <location>
        <begin position="9"/>
        <end position="69"/>
    </location>
</feature>
<dbReference type="InterPro" id="IPR036271">
    <property type="entry name" value="Tet_transcr_reg_TetR-rel_C_sf"/>
</dbReference>
<protein>
    <submittedName>
        <fullName evidence="6">TetR/AcrR family transcriptional regulator</fullName>
    </submittedName>
</protein>
<comment type="caution">
    <text evidence="6">The sequence shown here is derived from an EMBL/GenBank/DDBJ whole genome shotgun (WGS) entry which is preliminary data.</text>
</comment>
<accession>A0AA41YPX1</accession>
<dbReference type="Proteomes" id="UP001165667">
    <property type="component" value="Unassembled WGS sequence"/>
</dbReference>
<dbReference type="SUPFAM" id="SSF48498">
    <property type="entry name" value="Tetracyclin repressor-like, C-terminal domain"/>
    <property type="match status" value="1"/>
</dbReference>